<reference evidence="13 14" key="1">
    <citation type="submission" date="2018-10" db="EMBL/GenBank/DDBJ databases">
        <title>Characterization and genome analysis of a novel bacterium Sphingobium yanoikuyae SJTF8 capable of degrading PAHs.</title>
        <authorList>
            <person name="Yin C."/>
            <person name="Xiong W."/>
            <person name="Liang R."/>
        </authorList>
    </citation>
    <scope>NUCLEOTIDE SEQUENCE [LARGE SCALE GENOMIC DNA]</scope>
    <source>
        <strain evidence="13 14">SJTF8</strain>
    </source>
</reference>
<dbReference type="PANTHER" id="PTHR33446">
    <property type="entry name" value="PROTEIN TONB-RELATED"/>
    <property type="match status" value="1"/>
</dbReference>
<dbReference type="SUPFAM" id="SSF74653">
    <property type="entry name" value="TolA/TonB C-terminal domain"/>
    <property type="match status" value="1"/>
</dbReference>
<evidence type="ECO:0000256" key="10">
    <source>
        <dbReference type="SAM" id="MobiDB-lite"/>
    </source>
</evidence>
<feature type="domain" description="TonB C-terminal" evidence="12">
    <location>
        <begin position="151"/>
        <end position="243"/>
    </location>
</feature>
<evidence type="ECO:0000256" key="5">
    <source>
        <dbReference type="ARBA" id="ARBA00022519"/>
    </source>
</evidence>
<evidence type="ECO:0000256" key="8">
    <source>
        <dbReference type="ARBA" id="ARBA00022989"/>
    </source>
</evidence>
<evidence type="ECO:0000256" key="11">
    <source>
        <dbReference type="SAM" id="Phobius"/>
    </source>
</evidence>
<dbReference type="GO" id="GO:0015031">
    <property type="term" value="P:protein transport"/>
    <property type="evidence" value="ECO:0007669"/>
    <property type="project" value="UniProtKB-KW"/>
</dbReference>
<accession>A0A3G2UYK3</accession>
<evidence type="ECO:0000256" key="7">
    <source>
        <dbReference type="ARBA" id="ARBA00022927"/>
    </source>
</evidence>
<dbReference type="PANTHER" id="PTHR33446:SF2">
    <property type="entry name" value="PROTEIN TONB"/>
    <property type="match status" value="1"/>
</dbReference>
<comment type="subcellular location">
    <subcellularLocation>
        <location evidence="1">Cell inner membrane</location>
        <topology evidence="1">Single-pass membrane protein</topology>
        <orientation evidence="1">Periplasmic side</orientation>
    </subcellularLocation>
</comment>
<keyword evidence="6 11" id="KW-0812">Transmembrane</keyword>
<gene>
    <name evidence="13" type="ORF">EBF16_09355</name>
</gene>
<dbReference type="PROSITE" id="PS52015">
    <property type="entry name" value="TONB_CTD"/>
    <property type="match status" value="1"/>
</dbReference>
<feature type="region of interest" description="Disordered" evidence="10">
    <location>
        <begin position="67"/>
        <end position="94"/>
    </location>
</feature>
<name>A0A3G2UYK3_SPHYA</name>
<dbReference type="Pfam" id="PF03544">
    <property type="entry name" value="TonB_C"/>
    <property type="match status" value="1"/>
</dbReference>
<feature type="transmembrane region" description="Helical" evidence="11">
    <location>
        <begin position="27"/>
        <end position="47"/>
    </location>
</feature>
<dbReference type="InterPro" id="IPR037682">
    <property type="entry name" value="TonB_C"/>
</dbReference>
<dbReference type="EMBL" id="CP033230">
    <property type="protein sequence ID" value="AYO80517.1"/>
    <property type="molecule type" value="Genomic_DNA"/>
</dbReference>
<dbReference type="InterPro" id="IPR051045">
    <property type="entry name" value="TonB-dependent_transducer"/>
</dbReference>
<proteinExistence type="inferred from homology"/>
<organism evidence="13 14">
    <name type="scientific">Sphingobium yanoikuyae</name>
    <name type="common">Sphingomonas yanoikuyae</name>
    <dbReference type="NCBI Taxonomy" id="13690"/>
    <lineage>
        <taxon>Bacteria</taxon>
        <taxon>Pseudomonadati</taxon>
        <taxon>Pseudomonadota</taxon>
        <taxon>Alphaproteobacteria</taxon>
        <taxon>Sphingomonadales</taxon>
        <taxon>Sphingomonadaceae</taxon>
        <taxon>Sphingobium</taxon>
    </lineage>
</organism>
<dbReference type="GO" id="GO:0055085">
    <property type="term" value="P:transmembrane transport"/>
    <property type="evidence" value="ECO:0007669"/>
    <property type="project" value="InterPro"/>
</dbReference>
<sequence length="243" mass="26486">MPPVYASAWQPSSRYADQPMSLGTRQFGIGGVSVIGLLILCAALFTWRTYSAPPASTTLNVFDVRAPASPPEIQPEEKDALRPVERTEKSTERPKVQLVERTIVPIPPVSVPLPRVTPTPTHPAPTEPETAAPETMPAPLAPQVASHGADSWEGRVLAALNKHRQYPRAAMARGQQGAPWIRFVMDREGKVLSSRLERSSSFPDLDREAVALAKRASPLPKPPDDKPGETLELVVPVEFSLTR</sequence>
<comment type="similarity">
    <text evidence="2">Belongs to the TonB family.</text>
</comment>
<dbReference type="Gene3D" id="3.30.1150.10">
    <property type="match status" value="1"/>
</dbReference>
<dbReference type="Proteomes" id="UP000280708">
    <property type="component" value="Chromosome"/>
</dbReference>
<evidence type="ECO:0000256" key="1">
    <source>
        <dbReference type="ARBA" id="ARBA00004383"/>
    </source>
</evidence>
<protein>
    <submittedName>
        <fullName evidence="13">TonB family protein</fullName>
    </submittedName>
</protein>
<feature type="region of interest" description="Disordered" evidence="10">
    <location>
        <begin position="110"/>
        <end position="137"/>
    </location>
</feature>
<dbReference type="AlphaFoldDB" id="A0A3G2UYK3"/>
<dbReference type="GO" id="GO:0031992">
    <property type="term" value="F:energy transducer activity"/>
    <property type="evidence" value="ECO:0007669"/>
    <property type="project" value="TreeGrafter"/>
</dbReference>
<keyword evidence="9 11" id="KW-0472">Membrane</keyword>
<feature type="compositionally biased region" description="Low complexity" evidence="10">
    <location>
        <begin position="127"/>
        <end position="137"/>
    </location>
</feature>
<evidence type="ECO:0000256" key="6">
    <source>
        <dbReference type="ARBA" id="ARBA00022692"/>
    </source>
</evidence>
<keyword evidence="4" id="KW-1003">Cell membrane</keyword>
<evidence type="ECO:0000256" key="9">
    <source>
        <dbReference type="ARBA" id="ARBA00023136"/>
    </source>
</evidence>
<dbReference type="NCBIfam" id="TIGR01352">
    <property type="entry name" value="tonB_Cterm"/>
    <property type="match status" value="1"/>
</dbReference>
<keyword evidence="5" id="KW-0997">Cell inner membrane</keyword>
<keyword evidence="8 11" id="KW-1133">Transmembrane helix</keyword>
<dbReference type="InterPro" id="IPR006260">
    <property type="entry name" value="TonB/TolA_C"/>
</dbReference>
<keyword evidence="7" id="KW-0653">Protein transport</keyword>
<feature type="compositionally biased region" description="Pro residues" evidence="10">
    <location>
        <begin position="110"/>
        <end position="126"/>
    </location>
</feature>
<keyword evidence="3" id="KW-0813">Transport</keyword>
<evidence type="ECO:0000256" key="2">
    <source>
        <dbReference type="ARBA" id="ARBA00006555"/>
    </source>
</evidence>
<evidence type="ECO:0000313" key="13">
    <source>
        <dbReference type="EMBL" id="AYO80517.1"/>
    </source>
</evidence>
<evidence type="ECO:0000259" key="12">
    <source>
        <dbReference type="PROSITE" id="PS52015"/>
    </source>
</evidence>
<evidence type="ECO:0000256" key="3">
    <source>
        <dbReference type="ARBA" id="ARBA00022448"/>
    </source>
</evidence>
<dbReference type="GO" id="GO:0098797">
    <property type="term" value="C:plasma membrane protein complex"/>
    <property type="evidence" value="ECO:0007669"/>
    <property type="project" value="TreeGrafter"/>
</dbReference>
<feature type="compositionally biased region" description="Basic and acidic residues" evidence="10">
    <location>
        <begin position="75"/>
        <end position="94"/>
    </location>
</feature>
<evidence type="ECO:0000256" key="4">
    <source>
        <dbReference type="ARBA" id="ARBA00022475"/>
    </source>
</evidence>
<evidence type="ECO:0000313" key="14">
    <source>
        <dbReference type="Proteomes" id="UP000280708"/>
    </source>
</evidence>